<name>A0A662Z128_9STAP</name>
<keyword evidence="6" id="KW-1185">Reference proteome</keyword>
<evidence type="ECO:0000256" key="1">
    <source>
        <dbReference type="ARBA" id="ARBA00093462"/>
    </source>
</evidence>
<dbReference type="InterPro" id="IPR034829">
    <property type="entry name" value="DnaD-like_sf"/>
</dbReference>
<dbReference type="EMBL" id="DYYI01000045">
    <property type="protein sequence ID" value="HJE19546.1"/>
    <property type="molecule type" value="Genomic_DNA"/>
</dbReference>
<sequence>MEKKLIEHINIQINKILFDEYKRLGIDEESLVLLLKLIDLSQDNYYQLDVAHLEERTTLKHPQILSIIQKLIDKQLIEMSTVRQDGNYTEVIDISGLYDRLYNLLTATGEENKNELGELFSYIEQLYGRTLSGAEYQRLKSWLEQDGKDPAAIKEAVDLAYTNQITSLQYVERVLQNTKTRDQSKSDELPMMEWLKGDNIND</sequence>
<dbReference type="InterPro" id="IPR053162">
    <property type="entry name" value="DnaD"/>
</dbReference>
<evidence type="ECO:0000259" key="3">
    <source>
        <dbReference type="Pfam" id="PF21984"/>
    </source>
</evidence>
<dbReference type="Pfam" id="PF21984">
    <property type="entry name" value="DnaD_N"/>
    <property type="match status" value="1"/>
</dbReference>
<evidence type="ECO:0000313" key="6">
    <source>
        <dbReference type="Proteomes" id="UP000243605"/>
    </source>
</evidence>
<dbReference type="OrthoDB" id="9770238at2"/>
<dbReference type="AlphaFoldDB" id="A0A662Z128"/>
<evidence type="ECO:0000259" key="2">
    <source>
        <dbReference type="Pfam" id="PF07261"/>
    </source>
</evidence>
<dbReference type="Gene3D" id="1.10.10.10">
    <property type="entry name" value="Winged helix-like DNA-binding domain superfamily/Winged helix DNA-binding domain"/>
    <property type="match status" value="1"/>
</dbReference>
<gene>
    <name evidence="4" type="ORF">K8V35_04270</name>
    <name evidence="5" type="ORF">SAMN05192557_0340</name>
</gene>
<evidence type="ECO:0000313" key="4">
    <source>
        <dbReference type="EMBL" id="HJE19546.1"/>
    </source>
</evidence>
<dbReference type="NCBIfam" id="TIGR01446">
    <property type="entry name" value="DnaD_dom"/>
    <property type="match status" value="1"/>
</dbReference>
<dbReference type="PANTHER" id="PTHR37293">
    <property type="entry name" value="PHAGE REPLICATION PROTEIN-RELATED"/>
    <property type="match status" value="1"/>
</dbReference>
<dbReference type="Gene3D" id="1.10.10.630">
    <property type="entry name" value="DnaD domain-like"/>
    <property type="match status" value="1"/>
</dbReference>
<feature type="domain" description="DnaD N-terminal" evidence="3">
    <location>
        <begin position="13"/>
        <end position="108"/>
    </location>
</feature>
<dbReference type="EMBL" id="FOIT01000001">
    <property type="protein sequence ID" value="SEV83417.1"/>
    <property type="molecule type" value="Genomic_DNA"/>
</dbReference>
<dbReference type="Pfam" id="PF07261">
    <property type="entry name" value="DnaB_2"/>
    <property type="match status" value="1"/>
</dbReference>
<dbReference type="PANTHER" id="PTHR37293:SF9">
    <property type="entry name" value="PHI ETA ORF 22-LIKE PROTEIN"/>
    <property type="match status" value="1"/>
</dbReference>
<dbReference type="Proteomes" id="UP000763505">
    <property type="component" value="Unassembled WGS sequence"/>
</dbReference>
<dbReference type="RefSeq" id="WP_091473294.1">
    <property type="nucleotide sequence ID" value="NZ_FOIT01000001.1"/>
</dbReference>
<protein>
    <submittedName>
        <fullName evidence="5">DNA replication protein DnaD</fullName>
    </submittedName>
    <submittedName>
        <fullName evidence="4">DnaD domain protein</fullName>
    </submittedName>
</protein>
<feature type="domain" description="DnaB/C C-terminal" evidence="2">
    <location>
        <begin position="120"/>
        <end position="178"/>
    </location>
</feature>
<organism evidence="5 6">
    <name type="scientific">Aliicoccus persicus</name>
    <dbReference type="NCBI Taxonomy" id="930138"/>
    <lineage>
        <taxon>Bacteria</taxon>
        <taxon>Bacillati</taxon>
        <taxon>Bacillota</taxon>
        <taxon>Bacilli</taxon>
        <taxon>Bacillales</taxon>
        <taxon>Staphylococcaceae</taxon>
        <taxon>Aliicoccus</taxon>
    </lineage>
</organism>
<reference evidence="5 6" key="1">
    <citation type="submission" date="2016-10" db="EMBL/GenBank/DDBJ databases">
        <authorList>
            <person name="Varghese N."/>
            <person name="Submissions S."/>
        </authorList>
    </citation>
    <scope>NUCLEOTIDE SEQUENCE [LARGE SCALE GENOMIC DNA]</scope>
    <source>
        <strain evidence="5 6">IBRC-M10081</strain>
    </source>
</reference>
<dbReference type="SUPFAM" id="SSF46785">
    <property type="entry name" value="Winged helix' DNA-binding domain"/>
    <property type="match status" value="1"/>
</dbReference>
<evidence type="ECO:0000313" key="5">
    <source>
        <dbReference type="EMBL" id="SEV83417.1"/>
    </source>
</evidence>
<accession>A0A662Z128</accession>
<dbReference type="InterPro" id="IPR036388">
    <property type="entry name" value="WH-like_DNA-bd_sf"/>
</dbReference>
<reference evidence="4" key="3">
    <citation type="submission" date="2021-09" db="EMBL/GenBank/DDBJ databases">
        <authorList>
            <person name="Gilroy R."/>
        </authorList>
    </citation>
    <scope>NUCLEOTIDE SEQUENCE</scope>
    <source>
        <strain evidence="4">6019</strain>
    </source>
</reference>
<dbReference type="InterPro" id="IPR053843">
    <property type="entry name" value="DnaD_N"/>
</dbReference>
<reference evidence="4" key="2">
    <citation type="journal article" date="2021" name="PeerJ">
        <title>Extensive microbial diversity within the chicken gut microbiome revealed by metagenomics and culture.</title>
        <authorList>
            <person name="Gilroy R."/>
            <person name="Ravi A."/>
            <person name="Getino M."/>
            <person name="Pursley I."/>
            <person name="Horton D.L."/>
            <person name="Alikhan N.F."/>
            <person name="Baker D."/>
            <person name="Gharbi K."/>
            <person name="Hall N."/>
            <person name="Watson M."/>
            <person name="Adriaenssens E.M."/>
            <person name="Foster-Nyarko E."/>
            <person name="Jarju S."/>
            <person name="Secka A."/>
            <person name="Antonio M."/>
            <person name="Oren A."/>
            <person name="Chaudhuri R.R."/>
            <person name="La Ragione R."/>
            <person name="Hildebrand F."/>
            <person name="Pallen M.J."/>
        </authorList>
    </citation>
    <scope>NUCLEOTIDE SEQUENCE</scope>
    <source>
        <strain evidence="4">6019</strain>
    </source>
</reference>
<dbReference type="InterPro" id="IPR036390">
    <property type="entry name" value="WH_DNA-bd_sf"/>
</dbReference>
<dbReference type="InterPro" id="IPR006343">
    <property type="entry name" value="DnaB/C_C"/>
</dbReference>
<proteinExistence type="inferred from homology"/>
<dbReference type="Proteomes" id="UP000243605">
    <property type="component" value="Unassembled WGS sequence"/>
</dbReference>
<dbReference type="SUPFAM" id="SSF158499">
    <property type="entry name" value="DnaD domain-like"/>
    <property type="match status" value="1"/>
</dbReference>
<comment type="similarity">
    <text evidence="1">Belongs to the DnaB/DnaD family.</text>
</comment>